<accession>A0A2G2Y6U7</accession>
<evidence type="ECO:0000313" key="3">
    <source>
        <dbReference type="Proteomes" id="UP000222542"/>
    </source>
</evidence>
<protein>
    <recommendedName>
        <fullName evidence="1">RecA-like N-terminal domain-containing protein</fullName>
    </recommendedName>
</protein>
<dbReference type="Pfam" id="PF00154">
    <property type="entry name" value="RecA_N"/>
    <property type="match status" value="1"/>
</dbReference>
<name>A0A2G2Y6U7_CAPAN</name>
<feature type="domain" description="RecA-like N-terminal" evidence="1">
    <location>
        <begin position="62"/>
        <end position="129"/>
    </location>
</feature>
<reference evidence="2 3" key="2">
    <citation type="journal article" date="2017" name="Genome Biol.">
        <title>New reference genome sequences of hot pepper reveal the massive evolution of plant disease-resistance genes by retroduplication.</title>
        <authorList>
            <person name="Kim S."/>
            <person name="Park J."/>
            <person name="Yeom S.I."/>
            <person name="Kim Y.M."/>
            <person name="Seo E."/>
            <person name="Kim K.T."/>
            <person name="Kim M.S."/>
            <person name="Lee J.M."/>
            <person name="Cheong K."/>
            <person name="Shin H.S."/>
            <person name="Kim S.B."/>
            <person name="Han K."/>
            <person name="Lee J."/>
            <person name="Park M."/>
            <person name="Lee H.A."/>
            <person name="Lee H.Y."/>
            <person name="Lee Y."/>
            <person name="Oh S."/>
            <person name="Lee J.H."/>
            <person name="Choi E."/>
            <person name="Choi E."/>
            <person name="Lee S.E."/>
            <person name="Jeon J."/>
            <person name="Kim H."/>
            <person name="Choi G."/>
            <person name="Song H."/>
            <person name="Lee J."/>
            <person name="Lee S.C."/>
            <person name="Kwon J.K."/>
            <person name="Lee H.Y."/>
            <person name="Koo N."/>
            <person name="Hong Y."/>
            <person name="Kim R.W."/>
            <person name="Kang W.H."/>
            <person name="Huh J.H."/>
            <person name="Kang B.C."/>
            <person name="Yang T.J."/>
            <person name="Lee Y.H."/>
            <person name="Bennetzen J.L."/>
            <person name="Choi D."/>
        </authorList>
    </citation>
    <scope>NUCLEOTIDE SEQUENCE [LARGE SCALE GENOMIC DNA]</scope>
    <source>
        <strain evidence="3">cv. CM334</strain>
    </source>
</reference>
<dbReference type="InterPro" id="IPR049428">
    <property type="entry name" value="RecA-like_N"/>
</dbReference>
<comment type="caution">
    <text evidence="2">The sequence shown here is derived from an EMBL/GenBank/DDBJ whole genome shotgun (WGS) entry which is preliminary data.</text>
</comment>
<sequence>MKYLEHSDLDEIIEVETKDCSTYSSGIDDNKNRCGHYPLVMESVCLVNRDVDDIFSRHIWVDIVPKGELEGEVGDAHKAAHDGVISHELCKMRNFLSLSEIILISINHVRPKLPALKRFGGPSEATGTRNALIQPLAAKIGPLVSRSNEIEILQRRSDKNEAVAKNLCSLGMSGTASFISI</sequence>
<gene>
    <name evidence="2" type="ORF">T459_29912</name>
</gene>
<keyword evidence="3" id="KW-1185">Reference proteome</keyword>
<dbReference type="AlphaFoldDB" id="A0A2G2Y6U7"/>
<dbReference type="Proteomes" id="UP000222542">
    <property type="component" value="Unassembled WGS sequence"/>
</dbReference>
<evidence type="ECO:0000259" key="1">
    <source>
        <dbReference type="Pfam" id="PF00154"/>
    </source>
</evidence>
<reference evidence="2 3" key="1">
    <citation type="journal article" date="2014" name="Nat. Genet.">
        <title>Genome sequence of the hot pepper provides insights into the evolution of pungency in Capsicum species.</title>
        <authorList>
            <person name="Kim S."/>
            <person name="Park M."/>
            <person name="Yeom S.I."/>
            <person name="Kim Y.M."/>
            <person name="Lee J.M."/>
            <person name="Lee H.A."/>
            <person name="Seo E."/>
            <person name="Choi J."/>
            <person name="Cheong K."/>
            <person name="Kim K.T."/>
            <person name="Jung K."/>
            <person name="Lee G.W."/>
            <person name="Oh S.K."/>
            <person name="Bae C."/>
            <person name="Kim S.B."/>
            <person name="Lee H.Y."/>
            <person name="Kim S.Y."/>
            <person name="Kim M.S."/>
            <person name="Kang B.C."/>
            <person name="Jo Y.D."/>
            <person name="Yang H.B."/>
            <person name="Jeong H.J."/>
            <person name="Kang W.H."/>
            <person name="Kwon J.K."/>
            <person name="Shin C."/>
            <person name="Lim J.Y."/>
            <person name="Park J.H."/>
            <person name="Huh J.H."/>
            <person name="Kim J.S."/>
            <person name="Kim B.D."/>
            <person name="Cohen O."/>
            <person name="Paran I."/>
            <person name="Suh M.C."/>
            <person name="Lee S.B."/>
            <person name="Kim Y.K."/>
            <person name="Shin Y."/>
            <person name="Noh S.J."/>
            <person name="Park J."/>
            <person name="Seo Y.S."/>
            <person name="Kwon S.Y."/>
            <person name="Kim H.A."/>
            <person name="Park J.M."/>
            <person name="Kim H.J."/>
            <person name="Choi S.B."/>
            <person name="Bosland P.W."/>
            <person name="Reeves G."/>
            <person name="Jo S.H."/>
            <person name="Lee B.W."/>
            <person name="Cho H.T."/>
            <person name="Choi H.S."/>
            <person name="Lee M.S."/>
            <person name="Yu Y."/>
            <person name="Do Choi Y."/>
            <person name="Park B.S."/>
            <person name="van Deynze A."/>
            <person name="Ashrafi H."/>
            <person name="Hill T."/>
            <person name="Kim W.T."/>
            <person name="Pai H.S."/>
            <person name="Ahn H.K."/>
            <person name="Yeam I."/>
            <person name="Giovannoni J.J."/>
            <person name="Rose J.K."/>
            <person name="Sorensen I."/>
            <person name="Lee S.J."/>
            <person name="Kim R.W."/>
            <person name="Choi I.Y."/>
            <person name="Choi B.S."/>
            <person name="Lim J.S."/>
            <person name="Lee Y.H."/>
            <person name="Choi D."/>
        </authorList>
    </citation>
    <scope>NUCLEOTIDE SEQUENCE [LARGE SCALE GENOMIC DNA]</scope>
    <source>
        <strain evidence="3">cv. CM334</strain>
    </source>
</reference>
<proteinExistence type="predicted"/>
<organism evidence="2 3">
    <name type="scientific">Capsicum annuum</name>
    <name type="common">Capsicum pepper</name>
    <dbReference type="NCBI Taxonomy" id="4072"/>
    <lineage>
        <taxon>Eukaryota</taxon>
        <taxon>Viridiplantae</taxon>
        <taxon>Streptophyta</taxon>
        <taxon>Embryophyta</taxon>
        <taxon>Tracheophyta</taxon>
        <taxon>Spermatophyta</taxon>
        <taxon>Magnoliopsida</taxon>
        <taxon>eudicotyledons</taxon>
        <taxon>Gunneridae</taxon>
        <taxon>Pentapetalae</taxon>
        <taxon>asterids</taxon>
        <taxon>lamiids</taxon>
        <taxon>Solanales</taxon>
        <taxon>Solanaceae</taxon>
        <taxon>Solanoideae</taxon>
        <taxon>Capsiceae</taxon>
        <taxon>Capsicum</taxon>
    </lineage>
</organism>
<dbReference type="EMBL" id="AYRZ02000012">
    <property type="protein sequence ID" value="PHT65487.1"/>
    <property type="molecule type" value="Genomic_DNA"/>
</dbReference>
<evidence type="ECO:0000313" key="2">
    <source>
        <dbReference type="EMBL" id="PHT65487.1"/>
    </source>
</evidence>
<dbReference type="STRING" id="4072.A0A2G2Y6U7"/>
<dbReference type="Gramene" id="PHT65487">
    <property type="protein sequence ID" value="PHT65487"/>
    <property type="gene ID" value="T459_29912"/>
</dbReference>